<name>A0A819L8C1_9BILA</name>
<feature type="domain" description="Reverse transcriptase" evidence="3">
    <location>
        <begin position="1"/>
        <end position="143"/>
    </location>
</feature>
<evidence type="ECO:0000313" key="7">
    <source>
        <dbReference type="Proteomes" id="UP000663866"/>
    </source>
</evidence>
<keyword evidence="1" id="KW-0479">Metal-binding</keyword>
<evidence type="ECO:0008006" key="8">
    <source>
        <dbReference type="Google" id="ProtNLM"/>
    </source>
</evidence>
<evidence type="ECO:0000259" key="2">
    <source>
        <dbReference type="PROSITE" id="PS50157"/>
    </source>
</evidence>
<sequence>MVQLLYEDTSAQIRLDDDVNESFVMNTGVRQGCILSPIVFNIYIDYIMKQVIQQANVQGVTLSYRLSDFWLTVKGYGSHKVHILTLMYADDIVVMCDSPKNLEHFIKVFERVTNDFGLTMNIQKTSNDQTQAKETEVRVGKASNGFKSLRRIACILPVLVYGSEIWCLKAAEEQRLNTFYMKCLRTLLGVDRGDRMRNDLILALTGQSSLEKILRRNRLRWFGHVNRMNNEADQPILSKKVLFSFFADAQKPPHGVKLRWKDKIAKDFTICEIKSWRREVQDKEMCRKTINKEVKLTTVRSDAAHVIHVHKERAKKRRADERFLDCNKNMNNPPSTPTIINVDTTCSLCGRTFKSKRGMNIHKRVCIQKRSTTSSADTKTNVMHQRMTASTTTKNTTTQDIKIKIKNLLTQKDKNKNMSK</sequence>
<dbReference type="Proteomes" id="UP000663866">
    <property type="component" value="Unassembled WGS sequence"/>
</dbReference>
<dbReference type="EMBL" id="CAJOBF010001533">
    <property type="protein sequence ID" value="CAF3960523.1"/>
    <property type="molecule type" value="Genomic_DNA"/>
</dbReference>
<evidence type="ECO:0000259" key="3">
    <source>
        <dbReference type="PROSITE" id="PS50878"/>
    </source>
</evidence>
<evidence type="ECO:0000313" key="5">
    <source>
        <dbReference type="EMBL" id="CAF3990570.1"/>
    </source>
</evidence>
<keyword evidence="1" id="KW-0862">Zinc</keyword>
<gene>
    <name evidence="5" type="ORF">OVN521_LOCUS14460</name>
    <name evidence="4" type="ORF">UXM345_LOCUS13886</name>
</gene>
<dbReference type="EMBL" id="CAJOBG010002198">
    <property type="protein sequence ID" value="CAF3990570.1"/>
    <property type="molecule type" value="Genomic_DNA"/>
</dbReference>
<dbReference type="Pfam" id="PF00078">
    <property type="entry name" value="RVT_1"/>
    <property type="match status" value="1"/>
</dbReference>
<dbReference type="PROSITE" id="PS50878">
    <property type="entry name" value="RT_POL"/>
    <property type="match status" value="1"/>
</dbReference>
<keyword evidence="7" id="KW-1185">Reference proteome</keyword>
<dbReference type="Proteomes" id="UP000663842">
    <property type="component" value="Unassembled WGS sequence"/>
</dbReference>
<dbReference type="InterPro" id="IPR013087">
    <property type="entry name" value="Znf_C2H2_type"/>
</dbReference>
<dbReference type="InterPro" id="IPR043502">
    <property type="entry name" value="DNA/RNA_pol_sf"/>
</dbReference>
<keyword evidence="1" id="KW-0863">Zinc-finger</keyword>
<feature type="domain" description="C2H2-type" evidence="2">
    <location>
        <begin position="344"/>
        <end position="371"/>
    </location>
</feature>
<dbReference type="GO" id="GO:0008270">
    <property type="term" value="F:zinc ion binding"/>
    <property type="evidence" value="ECO:0007669"/>
    <property type="project" value="UniProtKB-KW"/>
</dbReference>
<dbReference type="PROSITE" id="PS50157">
    <property type="entry name" value="ZINC_FINGER_C2H2_2"/>
    <property type="match status" value="1"/>
</dbReference>
<reference evidence="4" key="1">
    <citation type="submission" date="2021-02" db="EMBL/GenBank/DDBJ databases">
        <authorList>
            <person name="Nowell W R."/>
        </authorList>
    </citation>
    <scope>NUCLEOTIDE SEQUENCE</scope>
</reference>
<dbReference type="PANTHER" id="PTHR47027">
    <property type="entry name" value="REVERSE TRANSCRIPTASE DOMAIN-CONTAINING PROTEIN"/>
    <property type="match status" value="1"/>
</dbReference>
<proteinExistence type="predicted"/>
<evidence type="ECO:0000313" key="6">
    <source>
        <dbReference type="Proteomes" id="UP000663842"/>
    </source>
</evidence>
<dbReference type="AlphaFoldDB" id="A0A819L8C1"/>
<dbReference type="InterPro" id="IPR000477">
    <property type="entry name" value="RT_dom"/>
</dbReference>
<dbReference type="PANTHER" id="PTHR47027:SF20">
    <property type="entry name" value="REVERSE TRANSCRIPTASE-LIKE PROTEIN WITH RNA-DIRECTED DNA POLYMERASE DOMAIN"/>
    <property type="match status" value="1"/>
</dbReference>
<evidence type="ECO:0000256" key="1">
    <source>
        <dbReference type="PROSITE-ProRule" id="PRU00042"/>
    </source>
</evidence>
<evidence type="ECO:0000313" key="4">
    <source>
        <dbReference type="EMBL" id="CAF3960523.1"/>
    </source>
</evidence>
<protein>
    <recommendedName>
        <fullName evidence="8">Reverse transcriptase domain-containing protein</fullName>
    </recommendedName>
</protein>
<accession>A0A819L8C1</accession>
<comment type="caution">
    <text evidence="4">The sequence shown here is derived from an EMBL/GenBank/DDBJ whole genome shotgun (WGS) entry which is preliminary data.</text>
</comment>
<organism evidence="4 6">
    <name type="scientific">Rotaria magnacalcarata</name>
    <dbReference type="NCBI Taxonomy" id="392030"/>
    <lineage>
        <taxon>Eukaryota</taxon>
        <taxon>Metazoa</taxon>
        <taxon>Spiralia</taxon>
        <taxon>Gnathifera</taxon>
        <taxon>Rotifera</taxon>
        <taxon>Eurotatoria</taxon>
        <taxon>Bdelloidea</taxon>
        <taxon>Philodinida</taxon>
        <taxon>Philodinidae</taxon>
        <taxon>Rotaria</taxon>
    </lineage>
</organism>
<dbReference type="SUPFAM" id="SSF56672">
    <property type="entry name" value="DNA/RNA polymerases"/>
    <property type="match status" value="1"/>
</dbReference>